<dbReference type="RefSeq" id="WP_275682745.1">
    <property type="nucleotide sequence ID" value="NZ_JAJLJH010000003.1"/>
</dbReference>
<accession>A0A9X2BZI1</accession>
<comment type="caution">
    <text evidence="3">The sequence shown here is derived from an EMBL/GenBank/DDBJ whole genome shotgun (WGS) entry which is preliminary data.</text>
</comment>
<dbReference type="InterPro" id="IPR013589">
    <property type="entry name" value="Bac_transglu_N"/>
</dbReference>
<proteinExistence type="predicted"/>
<feature type="domain" description="Transglutaminase-like" evidence="2">
    <location>
        <begin position="280"/>
        <end position="350"/>
    </location>
</feature>
<keyword evidence="4" id="KW-1185">Reference proteome</keyword>
<feature type="region of interest" description="Disordered" evidence="1">
    <location>
        <begin position="1"/>
        <end position="60"/>
    </location>
</feature>
<dbReference type="Pfam" id="PF08379">
    <property type="entry name" value="Bact_transglu_N"/>
    <property type="match status" value="1"/>
</dbReference>
<evidence type="ECO:0000313" key="3">
    <source>
        <dbReference type="EMBL" id="MCK9686703.1"/>
    </source>
</evidence>
<protein>
    <submittedName>
        <fullName evidence="3">Transglutaminase family protein</fullName>
    </submittedName>
</protein>
<evidence type="ECO:0000256" key="1">
    <source>
        <dbReference type="SAM" id="MobiDB-lite"/>
    </source>
</evidence>
<evidence type="ECO:0000313" key="4">
    <source>
        <dbReference type="Proteomes" id="UP001139353"/>
    </source>
</evidence>
<evidence type="ECO:0000259" key="2">
    <source>
        <dbReference type="SMART" id="SM00460"/>
    </source>
</evidence>
<reference evidence="3" key="1">
    <citation type="submission" date="2021-11" db="EMBL/GenBank/DDBJ databases">
        <title>BS-T2-15 a new species belonging to the Comamonadaceae family isolated from the soil of a French oak forest.</title>
        <authorList>
            <person name="Mieszkin S."/>
            <person name="Alain K."/>
        </authorList>
    </citation>
    <scope>NUCLEOTIDE SEQUENCE</scope>
    <source>
        <strain evidence="3">BS-T2-15</strain>
    </source>
</reference>
<name>A0A9X2BZI1_9BURK</name>
<dbReference type="InterPro" id="IPR002931">
    <property type="entry name" value="Transglutaminase-like"/>
</dbReference>
<dbReference type="AlphaFoldDB" id="A0A9X2BZI1"/>
<dbReference type="Pfam" id="PF01841">
    <property type="entry name" value="Transglut_core"/>
    <property type="match status" value="1"/>
</dbReference>
<dbReference type="InterPro" id="IPR038765">
    <property type="entry name" value="Papain-like_cys_pep_sf"/>
</dbReference>
<feature type="compositionally biased region" description="Polar residues" evidence="1">
    <location>
        <begin position="1"/>
        <end position="15"/>
    </location>
</feature>
<organism evidence="3 4">
    <name type="scientific">Scleromatobacter humisilvae</name>
    <dbReference type="NCBI Taxonomy" id="2897159"/>
    <lineage>
        <taxon>Bacteria</taxon>
        <taxon>Pseudomonadati</taxon>
        <taxon>Pseudomonadota</taxon>
        <taxon>Betaproteobacteria</taxon>
        <taxon>Burkholderiales</taxon>
        <taxon>Sphaerotilaceae</taxon>
        <taxon>Scleromatobacter</taxon>
    </lineage>
</organism>
<sequence>MSNDVGTPLTWQLRWQPQPMAQSQDGQQQEQAQSPPGSPSPSQSQSQSQGSDSDDPEPRIAADGAIEQDVESEVVVPEVRWLHVRHQTSYRYDSEVEGAHHLAHLRPRDTATQQIRAWSLVVSPHPDAGVDLASGIRETVDPWGNARQVFAHSQVHDELDVTSAFEAGVSAQPLPEPGTSQPWRAVARDLRLHAGASAHDVNAGGSSEERRAERAAFEAAEFALDSALAPRAKALADWARPSADDNEGVVELALALMHRIHDEFEYLPQSTSVTTGALEALSLRHGVCQDFAHVLIGACRSLGLAARYVSGYLLTQPPPGKPRLVGADASHAWAQVWCPPHGWLALDPTNDVPVGQDHVTLAWGRDYADVAPLRGVIRGGSGNAPWVGVTVEPL</sequence>
<dbReference type="EMBL" id="JAJLJH010000003">
    <property type="protein sequence ID" value="MCK9686703.1"/>
    <property type="molecule type" value="Genomic_DNA"/>
</dbReference>
<dbReference type="Proteomes" id="UP001139353">
    <property type="component" value="Unassembled WGS sequence"/>
</dbReference>
<feature type="compositionally biased region" description="Low complexity" evidence="1">
    <location>
        <begin position="21"/>
        <end position="51"/>
    </location>
</feature>
<dbReference type="PANTHER" id="PTHR33490:SF7">
    <property type="entry name" value="BLR2979 PROTEIN"/>
    <property type="match status" value="1"/>
</dbReference>
<dbReference type="SUPFAM" id="SSF54001">
    <property type="entry name" value="Cysteine proteinases"/>
    <property type="match status" value="1"/>
</dbReference>
<dbReference type="Gene3D" id="3.10.620.30">
    <property type="match status" value="1"/>
</dbReference>
<gene>
    <name evidence="3" type="ORF">LPC04_13395</name>
</gene>
<dbReference type="PANTHER" id="PTHR33490">
    <property type="entry name" value="BLR5614 PROTEIN-RELATED"/>
    <property type="match status" value="1"/>
</dbReference>
<dbReference type="SMART" id="SM00460">
    <property type="entry name" value="TGc"/>
    <property type="match status" value="1"/>
</dbReference>